<keyword evidence="3" id="KW-1185">Reference proteome</keyword>
<dbReference type="STRING" id="559298.A0A179UCY7"/>
<evidence type="ECO:0000256" key="1">
    <source>
        <dbReference type="SAM" id="MobiDB-lite"/>
    </source>
</evidence>
<dbReference type="Proteomes" id="UP000002038">
    <property type="component" value="Unassembled WGS sequence"/>
</dbReference>
<name>A0A179UCY7_BLAGS</name>
<organism evidence="2 3">
    <name type="scientific">Blastomyces gilchristii (strain SLH14081)</name>
    <name type="common">Blastomyces dermatitidis</name>
    <dbReference type="NCBI Taxonomy" id="559298"/>
    <lineage>
        <taxon>Eukaryota</taxon>
        <taxon>Fungi</taxon>
        <taxon>Dikarya</taxon>
        <taxon>Ascomycota</taxon>
        <taxon>Pezizomycotina</taxon>
        <taxon>Eurotiomycetes</taxon>
        <taxon>Eurotiomycetidae</taxon>
        <taxon>Onygenales</taxon>
        <taxon>Ajellomycetaceae</taxon>
        <taxon>Blastomyces</taxon>
    </lineage>
</organism>
<dbReference type="AlphaFoldDB" id="A0A179UCY7"/>
<dbReference type="KEGG" id="bgh:BDBG_01584"/>
<dbReference type="VEuPathDB" id="FungiDB:BDBG_01584"/>
<dbReference type="EMBL" id="GG657449">
    <property type="protein sequence ID" value="OAT05149.1"/>
    <property type="molecule type" value="Genomic_DNA"/>
</dbReference>
<dbReference type="RefSeq" id="XP_002628676.1">
    <property type="nucleotide sequence ID" value="XM_002628630.2"/>
</dbReference>
<proteinExistence type="predicted"/>
<sequence>MPSPYRRHWTWLSMSARHGNPAAWKDVRLRGSVRVHRKIDALLNKIAAKQDVFRELGATQMQTHTDVFEAEGRRELCGVREDVACCRREVAAVRAVMVNQWVRALSGLIVRIPPRDPACGGGGGDGSWEDDFPATRNPTLPTSRASKTSDALNATDPSLVQFLTIRDAASEYPMRCLRALAAVWGLAFDLLERPPDLVVHTGEVSRRN</sequence>
<evidence type="ECO:0000313" key="2">
    <source>
        <dbReference type="EMBL" id="OAT05149.1"/>
    </source>
</evidence>
<protein>
    <submittedName>
        <fullName evidence="2">Uncharacterized protein</fullName>
    </submittedName>
</protein>
<reference evidence="3" key="1">
    <citation type="journal article" date="2015" name="PLoS Genet.">
        <title>The dynamic genome and transcriptome of the human fungal pathogen Blastomyces and close relative Emmonsia.</title>
        <authorList>
            <person name="Munoz J.F."/>
            <person name="Gauthier G.M."/>
            <person name="Desjardins C.A."/>
            <person name="Gallo J.E."/>
            <person name="Holder J."/>
            <person name="Sullivan T.D."/>
            <person name="Marty A.J."/>
            <person name="Carmen J.C."/>
            <person name="Chen Z."/>
            <person name="Ding L."/>
            <person name="Gujja S."/>
            <person name="Magrini V."/>
            <person name="Misas E."/>
            <person name="Mitreva M."/>
            <person name="Priest M."/>
            <person name="Saif S."/>
            <person name="Whiston E.A."/>
            <person name="Young S."/>
            <person name="Zeng Q."/>
            <person name="Goldman W.E."/>
            <person name="Mardis E.R."/>
            <person name="Taylor J.W."/>
            <person name="McEwen J.G."/>
            <person name="Clay O.K."/>
            <person name="Klein B.S."/>
            <person name="Cuomo C.A."/>
        </authorList>
    </citation>
    <scope>NUCLEOTIDE SEQUENCE [LARGE SCALE GENOMIC DNA]</scope>
    <source>
        <strain evidence="3">SLH14081</strain>
    </source>
</reference>
<feature type="compositionally biased region" description="Polar residues" evidence="1">
    <location>
        <begin position="136"/>
        <end position="150"/>
    </location>
</feature>
<dbReference type="OrthoDB" id="4188466at2759"/>
<gene>
    <name evidence="2" type="ORF">BDBG_01584</name>
</gene>
<feature type="region of interest" description="Disordered" evidence="1">
    <location>
        <begin position="119"/>
        <end position="150"/>
    </location>
</feature>
<accession>A0A179UCY7</accession>
<evidence type="ECO:0000313" key="3">
    <source>
        <dbReference type="Proteomes" id="UP000002038"/>
    </source>
</evidence>
<dbReference type="GeneID" id="8510430"/>